<gene>
    <name evidence="5" type="ORF">AB0L16_24880</name>
</gene>
<dbReference type="PROSITE" id="PS00622">
    <property type="entry name" value="HTH_LUXR_1"/>
    <property type="match status" value="1"/>
</dbReference>
<evidence type="ECO:0000256" key="1">
    <source>
        <dbReference type="ARBA" id="ARBA00022741"/>
    </source>
</evidence>
<evidence type="ECO:0000256" key="2">
    <source>
        <dbReference type="ARBA" id="ARBA00022840"/>
    </source>
</evidence>
<proteinExistence type="predicted"/>
<dbReference type="Pfam" id="PF00196">
    <property type="entry name" value="GerE"/>
    <property type="match status" value="1"/>
</dbReference>
<dbReference type="SUPFAM" id="SSF46894">
    <property type="entry name" value="C-terminal effector domain of the bipartite response regulators"/>
    <property type="match status" value="1"/>
</dbReference>
<dbReference type="Gene3D" id="1.25.40.10">
    <property type="entry name" value="Tetratricopeptide repeat domain"/>
    <property type="match status" value="2"/>
</dbReference>
<dbReference type="InterPro" id="IPR041664">
    <property type="entry name" value="AAA_16"/>
</dbReference>
<sequence length="933" mass="100545">MSAYSYEHERGLSVLTQWYGSARQGQGQVVLISGAGGSGKTTLLARFTDRAAADDALLLDATGSATESGWTFGLVRKLLESAPPSAGWAARALGLLDEAPATTTEQQLALLPGLTGTVLEAARGRPVVVAVDDVHFGDGASLQFLLHLARRARRARVLMVLTQPGRPHHDQLGLRAELGRQPHCHQLRLAPLSEEAVQRLLTERLGAPPTAQLAAETHAATGGNPLLLRALLEDQTDGIPPAGTPLRRGESYAHAVQESLHRMGPTAPVIARGLAALGESATPSLLARLLGLSVTVVEQGLRDLDRGGLLTQGTFRDPAAVSAVLHAAPGPLLAELHGRAAELLHQDGAIAIEVARHLLNSRTISAPWALQALQEAADYALAMDDAEFARRCLARAADACEDPRTNARLRTRLMNLLWQNDPTTAEGQLSALLPRLAAGGLPPDDLVLCMTYLAWAKRQDQAMDLLDSLERSGAADQPRTRAAITACHRWMGMVNPGLRRRPMPQPVAAPADEPLGGTLDVAHLHAASAVLTALSGPGAEEAARQAVRLLQRYCLGDGYLQPLVYALWSLVYAGRTDVAQHWCERLLGECTGHSAPAWQAALTAVRGEIALRQGDLPGAQRYIESALALLPLAGWGLTAYYPLATLIQAYTGRGRYEDAMRLLQHSGSQAHLQTLPGLHFRRARGQWFMATGRLHAALEEFLACGESMGRWDMDVPELVPWRLEAANAWLALGNQAKAAQLVEEQLRISPHRARAGTLRLLGSVREGRARIEPLQQAIALLEDGGDRIQLALALGELGRAHQELGDIHEARSLARRAWHMARICEAEPLCRQLMPGHMDSEPEAAATEAVMPKAAEELTEAESRVAMLAAHGHTNRQIAARLYVTVSTVEQHLTRIYRKLNVQRRRDLAKSLAARPGRNGYREGRPTAGVGGG</sequence>
<dbReference type="EMBL" id="JBFAUK010000023">
    <property type="protein sequence ID" value="MEV5509631.1"/>
    <property type="molecule type" value="Genomic_DNA"/>
</dbReference>
<keyword evidence="6" id="KW-1185">Reference proteome</keyword>
<dbReference type="InterPro" id="IPR027417">
    <property type="entry name" value="P-loop_NTPase"/>
</dbReference>
<dbReference type="InterPro" id="IPR036388">
    <property type="entry name" value="WH-like_DNA-bd_sf"/>
</dbReference>
<dbReference type="SMART" id="SM00421">
    <property type="entry name" value="HTH_LUXR"/>
    <property type="match status" value="1"/>
</dbReference>
<dbReference type="RefSeq" id="WP_109280292.1">
    <property type="nucleotide sequence ID" value="NZ_JBFAUK010000023.1"/>
</dbReference>
<accession>A0ABV3K3A4</accession>
<reference evidence="5 6" key="1">
    <citation type="submission" date="2024-06" db="EMBL/GenBank/DDBJ databases">
        <title>The Natural Products Discovery Center: Release of the First 8490 Sequenced Strains for Exploring Actinobacteria Biosynthetic Diversity.</title>
        <authorList>
            <person name="Kalkreuter E."/>
            <person name="Kautsar S.A."/>
            <person name="Yang D."/>
            <person name="Bader C.D."/>
            <person name="Teijaro C.N."/>
            <person name="Fluegel L."/>
            <person name="Davis C.M."/>
            <person name="Simpson J.R."/>
            <person name="Lauterbach L."/>
            <person name="Steele A.D."/>
            <person name="Gui C."/>
            <person name="Meng S."/>
            <person name="Li G."/>
            <person name="Viehrig K."/>
            <person name="Ye F."/>
            <person name="Su P."/>
            <person name="Kiefer A.F."/>
            <person name="Nichols A."/>
            <person name="Cepeda A.J."/>
            <person name="Yan W."/>
            <person name="Fan B."/>
            <person name="Jiang Y."/>
            <person name="Adhikari A."/>
            <person name="Zheng C.-J."/>
            <person name="Schuster L."/>
            <person name="Cowan T.M."/>
            <person name="Smanski M.J."/>
            <person name="Chevrette M.G."/>
            <person name="De Carvalho L.P.S."/>
            <person name="Shen B."/>
        </authorList>
    </citation>
    <scope>NUCLEOTIDE SEQUENCE [LARGE SCALE GENOMIC DNA]</scope>
    <source>
        <strain evidence="5 6">NPDC052347</strain>
    </source>
</reference>
<evidence type="ECO:0000313" key="5">
    <source>
        <dbReference type="EMBL" id="MEV5509631.1"/>
    </source>
</evidence>
<organism evidence="5 6">
    <name type="scientific">Streptomyces orinoci</name>
    <name type="common">Streptoverticillium orinoci</name>
    <dbReference type="NCBI Taxonomy" id="67339"/>
    <lineage>
        <taxon>Bacteria</taxon>
        <taxon>Bacillati</taxon>
        <taxon>Actinomycetota</taxon>
        <taxon>Actinomycetes</taxon>
        <taxon>Kitasatosporales</taxon>
        <taxon>Streptomycetaceae</taxon>
        <taxon>Streptomyces</taxon>
    </lineage>
</organism>
<dbReference type="Proteomes" id="UP001552594">
    <property type="component" value="Unassembled WGS sequence"/>
</dbReference>
<dbReference type="Pfam" id="PF13191">
    <property type="entry name" value="AAA_16"/>
    <property type="match status" value="1"/>
</dbReference>
<evidence type="ECO:0000259" key="4">
    <source>
        <dbReference type="PROSITE" id="PS50043"/>
    </source>
</evidence>
<evidence type="ECO:0000313" key="6">
    <source>
        <dbReference type="Proteomes" id="UP001552594"/>
    </source>
</evidence>
<evidence type="ECO:0000256" key="3">
    <source>
        <dbReference type="SAM" id="MobiDB-lite"/>
    </source>
</evidence>
<dbReference type="PROSITE" id="PS50043">
    <property type="entry name" value="HTH_LUXR_2"/>
    <property type="match status" value="1"/>
</dbReference>
<dbReference type="PANTHER" id="PTHR16305:SF28">
    <property type="entry name" value="GUANYLATE CYCLASE DOMAIN-CONTAINING PROTEIN"/>
    <property type="match status" value="1"/>
</dbReference>
<keyword evidence="2" id="KW-0067">ATP-binding</keyword>
<dbReference type="SMART" id="SM00382">
    <property type="entry name" value="AAA"/>
    <property type="match status" value="1"/>
</dbReference>
<keyword evidence="1" id="KW-0547">Nucleotide-binding</keyword>
<protein>
    <submittedName>
        <fullName evidence="5">AAA family ATPase</fullName>
    </submittedName>
</protein>
<dbReference type="PANTHER" id="PTHR16305">
    <property type="entry name" value="TESTICULAR SOLUBLE ADENYLYL CYCLASE"/>
    <property type="match status" value="1"/>
</dbReference>
<dbReference type="SUPFAM" id="SSF48452">
    <property type="entry name" value="TPR-like"/>
    <property type="match status" value="2"/>
</dbReference>
<dbReference type="InterPro" id="IPR000792">
    <property type="entry name" value="Tscrpt_reg_LuxR_C"/>
</dbReference>
<dbReference type="InterPro" id="IPR016032">
    <property type="entry name" value="Sig_transdc_resp-reg_C-effctor"/>
</dbReference>
<dbReference type="InterPro" id="IPR011990">
    <property type="entry name" value="TPR-like_helical_dom_sf"/>
</dbReference>
<dbReference type="PRINTS" id="PR00038">
    <property type="entry name" value="HTHLUXR"/>
</dbReference>
<feature type="region of interest" description="Disordered" evidence="3">
    <location>
        <begin position="912"/>
        <end position="933"/>
    </location>
</feature>
<dbReference type="CDD" id="cd06170">
    <property type="entry name" value="LuxR_C_like"/>
    <property type="match status" value="1"/>
</dbReference>
<dbReference type="InterPro" id="IPR003593">
    <property type="entry name" value="AAA+_ATPase"/>
</dbReference>
<feature type="domain" description="HTH luxR-type" evidence="4">
    <location>
        <begin position="851"/>
        <end position="916"/>
    </location>
</feature>
<name>A0ABV3K3A4_STRON</name>
<comment type="caution">
    <text evidence="5">The sequence shown here is derived from an EMBL/GenBank/DDBJ whole genome shotgun (WGS) entry which is preliminary data.</text>
</comment>
<dbReference type="SUPFAM" id="SSF52540">
    <property type="entry name" value="P-loop containing nucleoside triphosphate hydrolases"/>
    <property type="match status" value="1"/>
</dbReference>
<dbReference type="Gene3D" id="1.10.10.10">
    <property type="entry name" value="Winged helix-like DNA-binding domain superfamily/Winged helix DNA-binding domain"/>
    <property type="match status" value="1"/>
</dbReference>